<dbReference type="NCBIfam" id="TIGR02276">
    <property type="entry name" value="beta_rpt_yvtn"/>
    <property type="match status" value="2"/>
</dbReference>
<proteinExistence type="predicted"/>
<dbReference type="InterPro" id="IPR051200">
    <property type="entry name" value="Host-pathogen_enzymatic-act"/>
</dbReference>
<dbReference type="Gene3D" id="2.130.10.10">
    <property type="entry name" value="YVTN repeat-like/Quinoprotein amine dehydrogenase"/>
    <property type="match status" value="2"/>
</dbReference>
<dbReference type="InterPro" id="IPR011964">
    <property type="entry name" value="YVTN_b-propeller_repeat"/>
</dbReference>
<name>A0A0L6CVD2_9RHOB</name>
<dbReference type="GO" id="GO:0016829">
    <property type="term" value="F:lyase activity"/>
    <property type="evidence" value="ECO:0007669"/>
    <property type="project" value="UniProtKB-KW"/>
</dbReference>
<dbReference type="InterPro" id="IPR015943">
    <property type="entry name" value="WD40/YVTN_repeat-like_dom_sf"/>
</dbReference>
<sequence>MPWSSGSVRRALDATLLILGLALAGPGSAQTAYITCQNGEVLSVIDIAQGVERARWPLPGKPAGVAVTGDALYTVSPDSKTVRRLDTETGAVLAETVLDGGPIGVAHDAARGRLYVSDWYNARLWVLDDQTLAHQTDLTTAAAPAGIALSDDGRHLATAERDADRVTVFDADTLDILAQPRVGTRPFGLRFAPDGRLFVGNVGSDDVTVLDPASGATLATVPVGARPYGVAFAQGRAFVTNQYADTVSVISLDDLILTATLDVGEYPEGIDATHDNTRIIVANWFSNTVSVIDATTLQVVNEIETGDGPRAFGLFITEDDR</sequence>
<evidence type="ECO:0000256" key="1">
    <source>
        <dbReference type="ARBA" id="ARBA00022729"/>
    </source>
</evidence>
<dbReference type="EMBL" id="LGVV01000020">
    <property type="protein sequence ID" value="KNX41640.1"/>
    <property type="molecule type" value="Genomic_DNA"/>
</dbReference>
<keyword evidence="4" id="KW-1185">Reference proteome</keyword>
<keyword evidence="1" id="KW-0732">Signal</keyword>
<comment type="caution">
    <text evidence="3">The sequence shown here is derived from an EMBL/GenBank/DDBJ whole genome shotgun (WGS) entry which is preliminary data.</text>
</comment>
<dbReference type="PATRIC" id="fig|74031.6.peg.1876"/>
<keyword evidence="3" id="KW-0456">Lyase</keyword>
<protein>
    <submittedName>
        <fullName evidence="3">Virginiamycin B lyase</fullName>
    </submittedName>
</protein>
<dbReference type="AlphaFoldDB" id="A0A0L6CVD2"/>
<dbReference type="PANTHER" id="PTHR47197">
    <property type="entry name" value="PROTEIN NIRF"/>
    <property type="match status" value="1"/>
</dbReference>
<dbReference type="SUPFAM" id="SSF51004">
    <property type="entry name" value="C-terminal (heme d1) domain of cytochrome cd1-nitrite reductase"/>
    <property type="match status" value="1"/>
</dbReference>
<dbReference type="OrthoDB" id="195736at2"/>
<dbReference type="STRING" id="74031.SAMN04488077_108121"/>
<evidence type="ECO:0000313" key="3">
    <source>
        <dbReference type="EMBL" id="KNX41640.1"/>
    </source>
</evidence>
<gene>
    <name evidence="3" type="primary">vgb</name>
    <name evidence="3" type="ORF">ROTO_18400</name>
</gene>
<dbReference type="Proteomes" id="UP000037046">
    <property type="component" value="Unassembled WGS sequence"/>
</dbReference>
<dbReference type="PANTHER" id="PTHR47197:SF3">
    <property type="entry name" value="DIHYDRO-HEME D1 DEHYDROGENASE"/>
    <property type="match status" value="1"/>
</dbReference>
<evidence type="ECO:0000313" key="4">
    <source>
        <dbReference type="Proteomes" id="UP000037046"/>
    </source>
</evidence>
<evidence type="ECO:0000259" key="2">
    <source>
        <dbReference type="Pfam" id="PF21783"/>
    </source>
</evidence>
<reference evidence="4" key="1">
    <citation type="submission" date="2015-07" db="EMBL/GenBank/DDBJ databases">
        <title>Draft Genome Sequence of Roseovarius tolerans EL-164, a producer of N-Acylated Alanine Methyl Esters (NAMEs).</title>
        <authorList>
            <person name="Voget S."/>
            <person name="Bruns H."/>
            <person name="Wagner-Doebler I."/>
            <person name="Schulz S."/>
            <person name="Daniel R."/>
        </authorList>
    </citation>
    <scope>NUCLEOTIDE SEQUENCE [LARGE SCALE GENOMIC DNA]</scope>
    <source>
        <strain evidence="4">EL-164</strain>
    </source>
</reference>
<dbReference type="InterPro" id="IPR011048">
    <property type="entry name" value="Haem_d1_sf"/>
</dbReference>
<dbReference type="InterPro" id="IPR048433">
    <property type="entry name" value="YNCE-like_beta-prop"/>
</dbReference>
<dbReference type="Pfam" id="PF21783">
    <property type="entry name" value="YNCE"/>
    <property type="match status" value="1"/>
</dbReference>
<organism evidence="3 4">
    <name type="scientific">Roseovarius tolerans</name>
    <dbReference type="NCBI Taxonomy" id="74031"/>
    <lineage>
        <taxon>Bacteria</taxon>
        <taxon>Pseudomonadati</taxon>
        <taxon>Pseudomonadota</taxon>
        <taxon>Alphaproteobacteria</taxon>
        <taxon>Rhodobacterales</taxon>
        <taxon>Roseobacteraceae</taxon>
        <taxon>Roseovarius</taxon>
    </lineage>
</organism>
<feature type="domain" description="YNCE-like beta-propeller" evidence="2">
    <location>
        <begin position="194"/>
        <end position="310"/>
    </location>
</feature>
<dbReference type="RefSeq" id="WP_050662729.1">
    <property type="nucleotide sequence ID" value="NZ_CP118494.1"/>
</dbReference>
<accession>A0A0L6CVD2</accession>